<feature type="non-terminal residue" evidence="1">
    <location>
        <position position="1"/>
    </location>
</feature>
<comment type="caution">
    <text evidence="1">The sequence shown here is derived from an EMBL/GenBank/DDBJ whole genome shotgun (WGS) entry which is preliminary data.</text>
</comment>
<protein>
    <submittedName>
        <fullName evidence="1">Uncharacterized protein</fullName>
    </submittedName>
</protein>
<proteinExistence type="predicted"/>
<sequence>HDMFSKFISQLWLVSCGDISPPFSKFVDNLDKKLLDTTGKDSLISLKREVALEEEVRLTKSALFALDKEQNRNISIVSFGPKDGFDALITGVLKTVESPLNLTTHERAKLIEQTRSAFQNLVAKVFGELTLGESSSNRVLLMVGAGITPLAWHIGE</sequence>
<dbReference type="AlphaFoldDB" id="X1CFR7"/>
<accession>X1CFR7</accession>
<reference evidence="1" key="1">
    <citation type="journal article" date="2014" name="Front. Microbiol.">
        <title>High frequency of phylogenetically diverse reductive dehalogenase-homologous genes in deep subseafloor sedimentary metagenomes.</title>
        <authorList>
            <person name="Kawai M."/>
            <person name="Futagami T."/>
            <person name="Toyoda A."/>
            <person name="Takaki Y."/>
            <person name="Nishi S."/>
            <person name="Hori S."/>
            <person name="Arai W."/>
            <person name="Tsubouchi T."/>
            <person name="Morono Y."/>
            <person name="Uchiyama I."/>
            <person name="Ito T."/>
            <person name="Fujiyama A."/>
            <person name="Inagaki F."/>
            <person name="Takami H."/>
        </authorList>
    </citation>
    <scope>NUCLEOTIDE SEQUENCE</scope>
    <source>
        <strain evidence="1">Expedition CK06-06</strain>
    </source>
</reference>
<feature type="non-terminal residue" evidence="1">
    <location>
        <position position="156"/>
    </location>
</feature>
<organism evidence="1">
    <name type="scientific">marine sediment metagenome</name>
    <dbReference type="NCBI Taxonomy" id="412755"/>
    <lineage>
        <taxon>unclassified sequences</taxon>
        <taxon>metagenomes</taxon>
        <taxon>ecological metagenomes</taxon>
    </lineage>
</organism>
<name>X1CFR7_9ZZZZ</name>
<dbReference type="EMBL" id="BART01037290">
    <property type="protein sequence ID" value="GAH06487.1"/>
    <property type="molecule type" value="Genomic_DNA"/>
</dbReference>
<evidence type="ECO:0000313" key="1">
    <source>
        <dbReference type="EMBL" id="GAH06487.1"/>
    </source>
</evidence>
<gene>
    <name evidence="1" type="ORF">S01H4_62463</name>
</gene>